<sequence length="126" mass="13831">MPLTATCHCGATRIEVDRAPDNATACNCTYCSKAGALWAYYRPDEVRILAADSDKVYAPNGLNLHHFCAHCGTNTYGDTPDWSEADIGSDTPTVPEARKIGVNVRLFNDFDLAKLPVLEIDGRNLW</sequence>
<evidence type="ECO:0000313" key="6">
    <source>
        <dbReference type="Proteomes" id="UP001220530"/>
    </source>
</evidence>
<keyword evidence="3" id="KW-0862">Zinc</keyword>
<dbReference type="EMBL" id="CP118246">
    <property type="protein sequence ID" value="WDR04091.1"/>
    <property type="molecule type" value="Genomic_DNA"/>
</dbReference>
<keyword evidence="2" id="KW-0479">Metal-binding</keyword>
<dbReference type="PANTHER" id="PTHR28620">
    <property type="entry name" value="CENTROMERE PROTEIN V"/>
    <property type="match status" value="1"/>
</dbReference>
<evidence type="ECO:0000259" key="4">
    <source>
        <dbReference type="PROSITE" id="PS51891"/>
    </source>
</evidence>
<evidence type="ECO:0000256" key="3">
    <source>
        <dbReference type="ARBA" id="ARBA00022833"/>
    </source>
</evidence>
<name>A0ABY7YS28_9HYPH</name>
<dbReference type="PROSITE" id="PS51891">
    <property type="entry name" value="CENP_V_GFA"/>
    <property type="match status" value="1"/>
</dbReference>
<keyword evidence="6" id="KW-1185">Reference proteome</keyword>
<dbReference type="Pfam" id="PF04828">
    <property type="entry name" value="GFA"/>
    <property type="match status" value="1"/>
</dbReference>
<dbReference type="PANTHER" id="PTHR28620:SF1">
    <property type="entry name" value="CENP-V_GFA DOMAIN-CONTAINING PROTEIN"/>
    <property type="match status" value="1"/>
</dbReference>
<feature type="domain" description="CENP-V/GFA" evidence="4">
    <location>
        <begin position="3"/>
        <end position="121"/>
    </location>
</feature>
<evidence type="ECO:0000256" key="1">
    <source>
        <dbReference type="ARBA" id="ARBA00005495"/>
    </source>
</evidence>
<comment type="similarity">
    <text evidence="1">Belongs to the Gfa family.</text>
</comment>
<proteinExistence type="inferred from homology"/>
<protein>
    <submittedName>
        <fullName evidence="5">GFA family protein</fullName>
    </submittedName>
</protein>
<accession>A0ABY7YS28</accession>
<dbReference type="InterPro" id="IPR011057">
    <property type="entry name" value="Mss4-like_sf"/>
</dbReference>
<dbReference type="SUPFAM" id="SSF51316">
    <property type="entry name" value="Mss4-like"/>
    <property type="match status" value="1"/>
</dbReference>
<reference evidence="5 6" key="1">
    <citation type="submission" date="2023-02" db="EMBL/GenBank/DDBJ databases">
        <title>Devosia algicola sp. nov., isolated from the phycosphere of marine algae.</title>
        <authorList>
            <person name="Kim J.M."/>
            <person name="Lee J.K."/>
            <person name="Choi B.J."/>
            <person name="Bayburt H."/>
            <person name="Jeon C.O."/>
        </authorList>
    </citation>
    <scope>NUCLEOTIDE SEQUENCE [LARGE SCALE GENOMIC DNA]</scope>
    <source>
        <strain evidence="5 6">G20-9</strain>
    </source>
</reference>
<gene>
    <name evidence="5" type="ORF">PSQ19_08830</name>
</gene>
<dbReference type="RefSeq" id="WP_282220476.1">
    <property type="nucleotide sequence ID" value="NZ_CP118246.1"/>
</dbReference>
<dbReference type="InterPro" id="IPR006913">
    <property type="entry name" value="CENP-V/GFA"/>
</dbReference>
<dbReference type="Proteomes" id="UP001220530">
    <property type="component" value="Chromosome"/>
</dbReference>
<evidence type="ECO:0000313" key="5">
    <source>
        <dbReference type="EMBL" id="WDR04091.1"/>
    </source>
</evidence>
<dbReference type="Gene3D" id="2.170.150.70">
    <property type="match status" value="1"/>
</dbReference>
<evidence type="ECO:0000256" key="2">
    <source>
        <dbReference type="ARBA" id="ARBA00022723"/>
    </source>
</evidence>
<organism evidence="5 6">
    <name type="scientific">Devosia algicola</name>
    <dbReference type="NCBI Taxonomy" id="3026418"/>
    <lineage>
        <taxon>Bacteria</taxon>
        <taxon>Pseudomonadati</taxon>
        <taxon>Pseudomonadota</taxon>
        <taxon>Alphaproteobacteria</taxon>
        <taxon>Hyphomicrobiales</taxon>
        <taxon>Devosiaceae</taxon>
        <taxon>Devosia</taxon>
    </lineage>
</organism>
<dbReference type="InterPro" id="IPR052355">
    <property type="entry name" value="CENP-V-like"/>
</dbReference>